<evidence type="ECO:0000313" key="12">
    <source>
        <dbReference type="EMBL" id="QFR48412.1"/>
    </source>
</evidence>
<dbReference type="InterPro" id="IPR005844">
    <property type="entry name" value="A-D-PHexomutase_a/b/a-I"/>
</dbReference>
<dbReference type="SUPFAM" id="SSF55957">
    <property type="entry name" value="Phosphoglucomutase, C-terminal domain"/>
    <property type="match status" value="1"/>
</dbReference>
<evidence type="ECO:0000256" key="6">
    <source>
        <dbReference type="ARBA" id="ARBA00023235"/>
    </source>
</evidence>
<evidence type="ECO:0000256" key="4">
    <source>
        <dbReference type="ARBA" id="ARBA00022723"/>
    </source>
</evidence>
<dbReference type="InterPro" id="IPR005852">
    <property type="entry name" value="PGM_a-D-Glc-sp"/>
</dbReference>
<keyword evidence="6 12" id="KW-0413">Isomerase</keyword>
<evidence type="ECO:0000259" key="10">
    <source>
        <dbReference type="Pfam" id="PF02879"/>
    </source>
</evidence>
<dbReference type="InterPro" id="IPR005846">
    <property type="entry name" value="A-D-PHexomutase_a/b/a-III"/>
</dbReference>
<accession>A0A5P8NYA5</accession>
<dbReference type="GO" id="GO:0005975">
    <property type="term" value="P:carbohydrate metabolic process"/>
    <property type="evidence" value="ECO:0007669"/>
    <property type="project" value="InterPro"/>
</dbReference>
<sequence>MADAKAGKIVDKNDLVDIDALIDAYYKNTPDISNEEQKVVFGTSGHRGCSFKNSFNETHILAISQALSDYRKENNIKGTLFIAKDTHALSTPAEISALKVFIANGIKCAVAENDGYTPTPVLSFTVIEANKTSKELSDGVVITPSHNPPQDGGFKYNAIHGGPADTDVTSTIETKANEYIANKLEGVKTVDEKTAFESAQKFDFITPYVKALDEVIDMKLLQGAKLNVGVDPLGGSGIEVYKKINEIYGLGLDIVNDKVDKTFSFMSCDHDGKVRMDCSSPYAMSSLISLKDKYDLAFANDPDFDRHGIVTKNGLMNPNHYLSVAIWYLFQNREGWSKGLKIGKTLVSSSMIDRVAKSINTEVYETPVGFKWFVDGLKNGYLGFGGEESAGASFLRKDGSEWSNDKDGIILNLLAYEITAKLKKDPSQIYKELEEQFGKAYYERSDAPATSTQKAKLKKLSPNDISSKTLAGEEITDIFTNAKGNDKMIGGLKVVTKNGWFAARPSGTEDIYKIYAESFISKEHLATIQNEAKEIVLSVIK</sequence>
<dbReference type="InterPro" id="IPR005845">
    <property type="entry name" value="A-D-PHexomutase_a/b/a-II"/>
</dbReference>
<keyword evidence="3" id="KW-0597">Phosphoprotein</keyword>
<name>A0A5P8NYA5_9BACT</name>
<proteinExistence type="inferred from homology"/>
<dbReference type="GO" id="GO:0004614">
    <property type="term" value="F:phosphoglucomutase activity"/>
    <property type="evidence" value="ECO:0007669"/>
    <property type="project" value="UniProtKB-EC"/>
</dbReference>
<dbReference type="Pfam" id="PF00408">
    <property type="entry name" value="PGM_PMM_IV"/>
    <property type="match status" value="1"/>
</dbReference>
<dbReference type="Pfam" id="PF02880">
    <property type="entry name" value="PGM_PMM_III"/>
    <property type="match status" value="1"/>
</dbReference>
<dbReference type="GO" id="GO:0008973">
    <property type="term" value="F:phosphopentomutase activity"/>
    <property type="evidence" value="ECO:0007669"/>
    <property type="project" value="TreeGrafter"/>
</dbReference>
<dbReference type="EC" id="5.4.2.2" evidence="12"/>
<reference evidence="12 13" key="1">
    <citation type="submission" date="2019-09" db="EMBL/GenBank/DDBJ databases">
        <title>Sulfurimonas gotlandica sp. nov., a chemoautotrophic and psychrotolerant epsilonproteobacterium isolated from a pelagic redoxcline, and an emended description of the genus Sulfurimonas.</title>
        <authorList>
            <person name="Wang S."/>
            <person name="Jiang L."/>
            <person name="Shao S."/>
        </authorList>
    </citation>
    <scope>NUCLEOTIDE SEQUENCE [LARGE SCALE GENOMIC DNA]</scope>
    <source>
        <strain evidence="12 13">GYSZ_1</strain>
    </source>
</reference>
<dbReference type="Pfam" id="PF02878">
    <property type="entry name" value="PGM_PMM_I"/>
    <property type="match status" value="1"/>
</dbReference>
<dbReference type="CDD" id="cd05801">
    <property type="entry name" value="PGM_like3"/>
    <property type="match status" value="1"/>
</dbReference>
<feature type="domain" description="Alpha-D-phosphohexomutase alpha/beta/alpha" evidence="10">
    <location>
        <begin position="207"/>
        <end position="314"/>
    </location>
</feature>
<dbReference type="OrthoDB" id="9806956at2"/>
<evidence type="ECO:0000256" key="5">
    <source>
        <dbReference type="ARBA" id="ARBA00022842"/>
    </source>
</evidence>
<feature type="domain" description="Alpha-D-phosphohexomutase alpha/beta/alpha" evidence="9">
    <location>
        <begin position="39"/>
        <end position="179"/>
    </location>
</feature>
<dbReference type="InterPro" id="IPR036900">
    <property type="entry name" value="A-D-PHexomutase_C_sf"/>
</dbReference>
<keyword evidence="13" id="KW-1185">Reference proteome</keyword>
<feature type="domain" description="Alpha-D-phosphohexomutase alpha/beta/alpha" evidence="11">
    <location>
        <begin position="317"/>
        <end position="436"/>
    </location>
</feature>
<dbReference type="GO" id="GO:0006166">
    <property type="term" value="P:purine ribonucleoside salvage"/>
    <property type="evidence" value="ECO:0007669"/>
    <property type="project" value="TreeGrafter"/>
</dbReference>
<organism evidence="12 13">
    <name type="scientific">Sulfurimonas lithotrophica</name>
    <dbReference type="NCBI Taxonomy" id="2590022"/>
    <lineage>
        <taxon>Bacteria</taxon>
        <taxon>Pseudomonadati</taxon>
        <taxon>Campylobacterota</taxon>
        <taxon>Epsilonproteobacteria</taxon>
        <taxon>Campylobacterales</taxon>
        <taxon>Sulfurimonadaceae</taxon>
        <taxon>Sulfurimonas</taxon>
    </lineage>
</organism>
<dbReference type="NCBIfam" id="TIGR01132">
    <property type="entry name" value="pgm"/>
    <property type="match status" value="1"/>
</dbReference>
<evidence type="ECO:0000259" key="9">
    <source>
        <dbReference type="Pfam" id="PF02878"/>
    </source>
</evidence>
<evidence type="ECO:0000256" key="3">
    <source>
        <dbReference type="ARBA" id="ARBA00022553"/>
    </source>
</evidence>
<dbReference type="Proteomes" id="UP000326944">
    <property type="component" value="Chromosome"/>
</dbReference>
<keyword evidence="5 7" id="KW-0460">Magnesium</keyword>
<evidence type="ECO:0000256" key="7">
    <source>
        <dbReference type="RuleBase" id="RU004326"/>
    </source>
</evidence>
<comment type="similarity">
    <text evidence="2 7">Belongs to the phosphohexose mutase family.</text>
</comment>
<protein>
    <submittedName>
        <fullName evidence="12">Alpha-D-glucose phosphate-specific phosphoglucomutase</fullName>
        <ecNumber evidence="12">5.4.2.2</ecNumber>
    </submittedName>
</protein>
<gene>
    <name evidence="12" type="ORF">FJR48_01215</name>
</gene>
<feature type="domain" description="Alpha-D-phosphohexomutase C-terminal" evidence="8">
    <location>
        <begin position="481"/>
        <end position="532"/>
    </location>
</feature>
<dbReference type="KEGG" id="sulg:FJR48_01215"/>
<dbReference type="Gene3D" id="3.40.120.10">
    <property type="entry name" value="Alpha-D-Glucose-1,6-Bisphosphate, subunit A, domain 3"/>
    <property type="match status" value="3"/>
</dbReference>
<dbReference type="AlphaFoldDB" id="A0A5P8NYA5"/>
<evidence type="ECO:0000259" key="11">
    <source>
        <dbReference type="Pfam" id="PF02880"/>
    </source>
</evidence>
<dbReference type="Gene3D" id="3.30.310.50">
    <property type="entry name" value="Alpha-D-phosphohexomutase, C-terminal domain"/>
    <property type="match status" value="1"/>
</dbReference>
<dbReference type="PROSITE" id="PS00710">
    <property type="entry name" value="PGM_PMM"/>
    <property type="match status" value="1"/>
</dbReference>
<dbReference type="PANTHER" id="PTHR45745">
    <property type="entry name" value="PHOSPHOMANNOMUTASE 45A"/>
    <property type="match status" value="1"/>
</dbReference>
<dbReference type="InterPro" id="IPR016066">
    <property type="entry name" value="A-D-PHexomutase_CS"/>
</dbReference>
<evidence type="ECO:0000256" key="2">
    <source>
        <dbReference type="ARBA" id="ARBA00010231"/>
    </source>
</evidence>
<dbReference type="RefSeq" id="WP_152306355.1">
    <property type="nucleotide sequence ID" value="NZ_CP043617.1"/>
</dbReference>
<dbReference type="SUPFAM" id="SSF53738">
    <property type="entry name" value="Phosphoglucomutase, first 3 domains"/>
    <property type="match status" value="3"/>
</dbReference>
<dbReference type="EMBL" id="CP043617">
    <property type="protein sequence ID" value="QFR48412.1"/>
    <property type="molecule type" value="Genomic_DNA"/>
</dbReference>
<dbReference type="PANTHER" id="PTHR45745:SF1">
    <property type="entry name" value="PHOSPHOGLUCOMUTASE 2B-RELATED"/>
    <property type="match status" value="1"/>
</dbReference>
<evidence type="ECO:0000256" key="1">
    <source>
        <dbReference type="ARBA" id="ARBA00001946"/>
    </source>
</evidence>
<evidence type="ECO:0000259" key="8">
    <source>
        <dbReference type="Pfam" id="PF00408"/>
    </source>
</evidence>
<dbReference type="GO" id="GO:0000287">
    <property type="term" value="F:magnesium ion binding"/>
    <property type="evidence" value="ECO:0007669"/>
    <property type="project" value="InterPro"/>
</dbReference>
<evidence type="ECO:0000313" key="13">
    <source>
        <dbReference type="Proteomes" id="UP000326944"/>
    </source>
</evidence>
<keyword evidence="4 7" id="KW-0479">Metal-binding</keyword>
<dbReference type="InterPro" id="IPR016055">
    <property type="entry name" value="A-D-PHexomutase_a/b/a-I/II/III"/>
</dbReference>
<comment type="cofactor">
    <cofactor evidence="1">
        <name>Mg(2+)</name>
        <dbReference type="ChEBI" id="CHEBI:18420"/>
    </cofactor>
</comment>
<dbReference type="InterPro" id="IPR005843">
    <property type="entry name" value="A-D-PHexomutase_C"/>
</dbReference>
<dbReference type="Pfam" id="PF02879">
    <property type="entry name" value="PGM_PMM_II"/>
    <property type="match status" value="1"/>
</dbReference>